<dbReference type="InterPro" id="IPR052164">
    <property type="entry name" value="Anthracycline_SecMetBiosynth"/>
</dbReference>
<gene>
    <name evidence="3" type="ORF">GCM10023318_54770</name>
</gene>
<feature type="region of interest" description="Disordered" evidence="1">
    <location>
        <begin position="15"/>
        <end position="39"/>
    </location>
</feature>
<dbReference type="Pfam" id="PF00903">
    <property type="entry name" value="Glyoxalase"/>
    <property type="match status" value="1"/>
</dbReference>
<name>A0ABP9KYQ1_9NOCA</name>
<keyword evidence="4" id="KW-1185">Reference proteome</keyword>
<dbReference type="Gene3D" id="3.10.180.10">
    <property type="entry name" value="2,3-Dihydroxybiphenyl 1,2-Dioxygenase, domain 1"/>
    <property type="match status" value="1"/>
</dbReference>
<accession>A0ABP9KYQ1</accession>
<dbReference type="EMBL" id="BAABJM010000007">
    <property type="protein sequence ID" value="GAA5066511.1"/>
    <property type="molecule type" value="Genomic_DNA"/>
</dbReference>
<dbReference type="Proteomes" id="UP001500603">
    <property type="component" value="Unassembled WGS sequence"/>
</dbReference>
<dbReference type="PANTHER" id="PTHR33993:SF14">
    <property type="entry name" value="GB|AAF24581.1"/>
    <property type="match status" value="1"/>
</dbReference>
<comment type="caution">
    <text evidence="3">The sequence shown here is derived from an EMBL/GenBank/DDBJ whole genome shotgun (WGS) entry which is preliminary data.</text>
</comment>
<dbReference type="InterPro" id="IPR029068">
    <property type="entry name" value="Glyas_Bleomycin-R_OHBP_Dase"/>
</dbReference>
<dbReference type="InterPro" id="IPR004360">
    <property type="entry name" value="Glyas_Fos-R_dOase_dom"/>
</dbReference>
<dbReference type="PROSITE" id="PS51819">
    <property type="entry name" value="VOC"/>
    <property type="match status" value="1"/>
</dbReference>
<organism evidence="3 4">
    <name type="scientific">Nocardia callitridis</name>
    <dbReference type="NCBI Taxonomy" id="648753"/>
    <lineage>
        <taxon>Bacteria</taxon>
        <taxon>Bacillati</taxon>
        <taxon>Actinomycetota</taxon>
        <taxon>Actinomycetes</taxon>
        <taxon>Mycobacteriales</taxon>
        <taxon>Nocardiaceae</taxon>
        <taxon>Nocardia</taxon>
    </lineage>
</organism>
<evidence type="ECO:0000259" key="2">
    <source>
        <dbReference type="PROSITE" id="PS51819"/>
    </source>
</evidence>
<dbReference type="SUPFAM" id="SSF54593">
    <property type="entry name" value="Glyoxalase/Bleomycin resistance protein/Dihydroxybiphenyl dioxygenase"/>
    <property type="match status" value="1"/>
</dbReference>
<dbReference type="InterPro" id="IPR037523">
    <property type="entry name" value="VOC_core"/>
</dbReference>
<reference evidence="4" key="1">
    <citation type="journal article" date="2019" name="Int. J. Syst. Evol. Microbiol.">
        <title>The Global Catalogue of Microorganisms (GCM) 10K type strain sequencing project: providing services to taxonomists for standard genome sequencing and annotation.</title>
        <authorList>
            <consortium name="The Broad Institute Genomics Platform"/>
            <consortium name="The Broad Institute Genome Sequencing Center for Infectious Disease"/>
            <person name="Wu L."/>
            <person name="Ma J."/>
        </authorList>
    </citation>
    <scope>NUCLEOTIDE SEQUENCE [LARGE SCALE GENOMIC DNA]</scope>
    <source>
        <strain evidence="4">JCM 18298</strain>
    </source>
</reference>
<sequence>MLSLAIANLRAVRSRSRKRDVNTDSGLSPVPPTVDRVGSYPARYERDDMTGINGIGWFEIGTDNPAAAKKFYGDVFGWTVAQDETKSPDPAYQIFTTGDREGLRGALFDNKGTAPNHAIFSVLVDDVNLACDRTEAAGGKILVAPQTNPVGVRFAHILDPSGNHFSVFTTPTT</sequence>
<protein>
    <recommendedName>
        <fullName evidence="2">VOC domain-containing protein</fullName>
    </recommendedName>
</protein>
<dbReference type="CDD" id="cd07247">
    <property type="entry name" value="SgaA_N_like"/>
    <property type="match status" value="1"/>
</dbReference>
<evidence type="ECO:0000313" key="3">
    <source>
        <dbReference type="EMBL" id="GAA5066511.1"/>
    </source>
</evidence>
<dbReference type="PANTHER" id="PTHR33993">
    <property type="entry name" value="GLYOXALASE-RELATED"/>
    <property type="match status" value="1"/>
</dbReference>
<evidence type="ECO:0000256" key="1">
    <source>
        <dbReference type="SAM" id="MobiDB-lite"/>
    </source>
</evidence>
<proteinExistence type="predicted"/>
<evidence type="ECO:0000313" key="4">
    <source>
        <dbReference type="Proteomes" id="UP001500603"/>
    </source>
</evidence>
<feature type="domain" description="VOC" evidence="2">
    <location>
        <begin position="54"/>
        <end position="170"/>
    </location>
</feature>